<name>A0A318U4L9_9RHOB</name>
<keyword evidence="2" id="KW-1185">Reference proteome</keyword>
<evidence type="ECO:0000313" key="2">
    <source>
        <dbReference type="Proteomes" id="UP000247727"/>
    </source>
</evidence>
<gene>
    <name evidence="1" type="ORF">C8J30_101374</name>
</gene>
<evidence type="ECO:0000313" key="1">
    <source>
        <dbReference type="EMBL" id="PYF12989.1"/>
    </source>
</evidence>
<dbReference type="Proteomes" id="UP000247727">
    <property type="component" value="Unassembled WGS sequence"/>
</dbReference>
<dbReference type="EMBL" id="QJTK01000001">
    <property type="protein sequence ID" value="PYF12989.1"/>
    <property type="molecule type" value="Genomic_DNA"/>
</dbReference>
<accession>A0A318U4L9</accession>
<proteinExistence type="predicted"/>
<protein>
    <submittedName>
        <fullName evidence="1">Uncharacterized protein</fullName>
    </submittedName>
</protein>
<dbReference type="AlphaFoldDB" id="A0A318U4L9"/>
<comment type="caution">
    <text evidence="1">The sequence shown here is derived from an EMBL/GenBank/DDBJ whole genome shotgun (WGS) entry which is preliminary data.</text>
</comment>
<reference evidence="1 2" key="1">
    <citation type="submission" date="2018-06" db="EMBL/GenBank/DDBJ databases">
        <title>Genomic Encyclopedia of Type Strains, Phase III (KMG-III): the genomes of soil and plant-associated and newly described type strains.</title>
        <authorList>
            <person name="Whitman W."/>
        </authorList>
    </citation>
    <scope>NUCLEOTIDE SEQUENCE [LARGE SCALE GENOMIC DNA]</scope>
    <source>
        <strain evidence="1 2">JA737</strain>
    </source>
</reference>
<organism evidence="1 2">
    <name type="scientific">Rhodobacter viridis</name>
    <dbReference type="NCBI Taxonomy" id="1054202"/>
    <lineage>
        <taxon>Bacteria</taxon>
        <taxon>Pseudomonadati</taxon>
        <taxon>Pseudomonadota</taxon>
        <taxon>Alphaproteobacteria</taxon>
        <taxon>Rhodobacterales</taxon>
        <taxon>Rhodobacter group</taxon>
        <taxon>Rhodobacter</taxon>
    </lineage>
</organism>
<sequence length="186" mass="20133">MRMPTMKKAANTPASVNDLLSSIDTFRDQIGALRADRTQIEAAPRPLADVLDDLDDHLDHLATEAIDGLSLHHLRDRRGTFGLKLSQSGHAEIAVANLLGLVVATNRAAVRDLIANQLSDLEQSRPGLSDEDRLARLAELDGEILRTEMAEEAALRALERLGVQIGRRADLSPVVALAADQALPVQ</sequence>